<protein>
    <submittedName>
        <fullName evidence="2">Uncharacterized protein</fullName>
    </submittedName>
</protein>
<reference evidence="3" key="1">
    <citation type="submission" date="2010-08" db="EMBL/GenBank/DDBJ databases">
        <authorList>
            <consortium name="Caenorhabditis japonica Sequencing Consortium"/>
            <person name="Wilson R.K."/>
        </authorList>
    </citation>
    <scope>NUCLEOTIDE SEQUENCE [LARGE SCALE GENOMIC DNA]</scope>
    <source>
        <strain evidence="3">DF5081</strain>
    </source>
</reference>
<feature type="region of interest" description="Disordered" evidence="1">
    <location>
        <begin position="40"/>
        <end position="66"/>
    </location>
</feature>
<keyword evidence="3" id="KW-1185">Reference proteome</keyword>
<evidence type="ECO:0000313" key="2">
    <source>
        <dbReference type="EnsemblMetazoa" id="CJA38509.1"/>
    </source>
</evidence>
<name>A0A8R1ENA5_CAEJA</name>
<sequence>MSARETRRRLANKRERMAVFCIWPVLSGGWKILRRQQDSNLTSGGWKKLRRQQDSNLRGQSPIDFE</sequence>
<evidence type="ECO:0000313" key="3">
    <source>
        <dbReference type="Proteomes" id="UP000005237"/>
    </source>
</evidence>
<dbReference type="AlphaFoldDB" id="A0A8R1ENA5"/>
<reference evidence="2" key="2">
    <citation type="submission" date="2022-06" db="UniProtKB">
        <authorList>
            <consortium name="EnsemblMetazoa"/>
        </authorList>
    </citation>
    <scope>IDENTIFICATION</scope>
    <source>
        <strain evidence="2">DF5081</strain>
    </source>
</reference>
<evidence type="ECO:0000256" key="1">
    <source>
        <dbReference type="SAM" id="MobiDB-lite"/>
    </source>
</evidence>
<accession>A0A8R1ENA5</accession>
<organism evidence="2 3">
    <name type="scientific">Caenorhabditis japonica</name>
    <dbReference type="NCBI Taxonomy" id="281687"/>
    <lineage>
        <taxon>Eukaryota</taxon>
        <taxon>Metazoa</taxon>
        <taxon>Ecdysozoa</taxon>
        <taxon>Nematoda</taxon>
        <taxon>Chromadorea</taxon>
        <taxon>Rhabditida</taxon>
        <taxon>Rhabditina</taxon>
        <taxon>Rhabditomorpha</taxon>
        <taxon>Rhabditoidea</taxon>
        <taxon>Rhabditidae</taxon>
        <taxon>Peloderinae</taxon>
        <taxon>Caenorhabditis</taxon>
    </lineage>
</organism>
<dbReference type="EnsemblMetazoa" id="CJA38509.1">
    <property type="protein sequence ID" value="CJA38509.1"/>
    <property type="gene ID" value="WBGene00214356"/>
</dbReference>
<proteinExistence type="predicted"/>
<dbReference type="Proteomes" id="UP000005237">
    <property type="component" value="Unassembled WGS sequence"/>
</dbReference>